<accession>A0A1A8EUN4</accession>
<feature type="non-terminal residue" evidence="1">
    <location>
        <position position="72"/>
    </location>
</feature>
<reference evidence="1" key="2">
    <citation type="submission" date="2016-06" db="EMBL/GenBank/DDBJ databases">
        <title>The genome of a short-lived fish provides insights into sex chromosome evolution and the genetic control of aging.</title>
        <authorList>
            <person name="Reichwald K."/>
            <person name="Felder M."/>
            <person name="Petzold A."/>
            <person name="Koch P."/>
            <person name="Groth M."/>
            <person name="Platzer M."/>
        </authorList>
    </citation>
    <scope>NUCLEOTIDE SEQUENCE</scope>
    <source>
        <tissue evidence="1">Brain</tissue>
    </source>
</reference>
<reference evidence="1" key="1">
    <citation type="submission" date="2016-05" db="EMBL/GenBank/DDBJ databases">
        <authorList>
            <person name="Lavstsen T."/>
            <person name="Jespersen J.S."/>
        </authorList>
    </citation>
    <scope>NUCLEOTIDE SEQUENCE</scope>
    <source>
        <tissue evidence="1">Brain</tissue>
    </source>
</reference>
<name>A0A1A8EUN4_9TELE</name>
<dbReference type="AlphaFoldDB" id="A0A1A8EUN4"/>
<organism evidence="1">
    <name type="scientific">Nothobranchius korthausae</name>
    <dbReference type="NCBI Taxonomy" id="1143690"/>
    <lineage>
        <taxon>Eukaryota</taxon>
        <taxon>Metazoa</taxon>
        <taxon>Chordata</taxon>
        <taxon>Craniata</taxon>
        <taxon>Vertebrata</taxon>
        <taxon>Euteleostomi</taxon>
        <taxon>Actinopterygii</taxon>
        <taxon>Neopterygii</taxon>
        <taxon>Teleostei</taxon>
        <taxon>Neoteleostei</taxon>
        <taxon>Acanthomorphata</taxon>
        <taxon>Ovalentaria</taxon>
        <taxon>Atherinomorphae</taxon>
        <taxon>Cyprinodontiformes</taxon>
        <taxon>Nothobranchiidae</taxon>
        <taxon>Nothobranchius</taxon>
    </lineage>
</organism>
<protein>
    <submittedName>
        <fullName evidence="1">Zinc finger protein 513</fullName>
    </submittedName>
</protein>
<sequence>HEPEEAHAAPHGREAVCLCRVRLHHGSLGQLQTAPEEAWTQHGQLGQTRPRQWAELEPRGCRGVVSGSAGAL</sequence>
<gene>
    <name evidence="1" type="primary">ZNF513</name>
</gene>
<proteinExistence type="predicted"/>
<evidence type="ECO:0000313" key="1">
    <source>
        <dbReference type="EMBL" id="SBQ50206.1"/>
    </source>
</evidence>
<feature type="non-terminal residue" evidence="1">
    <location>
        <position position="1"/>
    </location>
</feature>
<dbReference type="EMBL" id="HAEB01003679">
    <property type="protein sequence ID" value="SBQ50206.1"/>
    <property type="molecule type" value="Transcribed_RNA"/>
</dbReference>